<reference evidence="1 2" key="1">
    <citation type="journal article" date="2019" name="Plant Biotechnol. J.">
        <title>The red bayberry genome and genetic basis of sex determination.</title>
        <authorList>
            <person name="Jia H.M."/>
            <person name="Jia H.J."/>
            <person name="Cai Q.L."/>
            <person name="Wang Y."/>
            <person name="Zhao H.B."/>
            <person name="Yang W.F."/>
            <person name="Wang G.Y."/>
            <person name="Li Y.H."/>
            <person name="Zhan D.L."/>
            <person name="Shen Y.T."/>
            <person name="Niu Q.F."/>
            <person name="Chang L."/>
            <person name="Qiu J."/>
            <person name="Zhao L."/>
            <person name="Xie H.B."/>
            <person name="Fu W.Y."/>
            <person name="Jin J."/>
            <person name="Li X.W."/>
            <person name="Jiao Y."/>
            <person name="Zhou C.C."/>
            <person name="Tu T."/>
            <person name="Chai C.Y."/>
            <person name="Gao J.L."/>
            <person name="Fan L.J."/>
            <person name="van de Weg E."/>
            <person name="Wang J.Y."/>
            <person name="Gao Z.S."/>
        </authorList>
    </citation>
    <scope>NUCLEOTIDE SEQUENCE [LARGE SCALE GENOMIC DNA]</scope>
    <source>
        <tissue evidence="1">Leaves</tissue>
    </source>
</reference>
<keyword evidence="2" id="KW-1185">Reference proteome</keyword>
<name>A0A6A1W8A7_9ROSI</name>
<protein>
    <submittedName>
        <fullName evidence="1">Nicastrin</fullName>
    </submittedName>
</protein>
<organism evidence="1 2">
    <name type="scientific">Morella rubra</name>
    <name type="common">Chinese bayberry</name>
    <dbReference type="NCBI Taxonomy" id="262757"/>
    <lineage>
        <taxon>Eukaryota</taxon>
        <taxon>Viridiplantae</taxon>
        <taxon>Streptophyta</taxon>
        <taxon>Embryophyta</taxon>
        <taxon>Tracheophyta</taxon>
        <taxon>Spermatophyta</taxon>
        <taxon>Magnoliopsida</taxon>
        <taxon>eudicotyledons</taxon>
        <taxon>Gunneridae</taxon>
        <taxon>Pentapetalae</taxon>
        <taxon>rosids</taxon>
        <taxon>fabids</taxon>
        <taxon>Fagales</taxon>
        <taxon>Myricaceae</taxon>
        <taxon>Morella</taxon>
    </lineage>
</organism>
<dbReference type="AlphaFoldDB" id="A0A6A1W8A7"/>
<evidence type="ECO:0000313" key="1">
    <source>
        <dbReference type="EMBL" id="KAB1221504.1"/>
    </source>
</evidence>
<dbReference type="OrthoDB" id="198885at2759"/>
<dbReference type="Proteomes" id="UP000516437">
    <property type="component" value="Chromosome 2"/>
</dbReference>
<evidence type="ECO:0000313" key="2">
    <source>
        <dbReference type="Proteomes" id="UP000516437"/>
    </source>
</evidence>
<comment type="caution">
    <text evidence="1">The sequence shown here is derived from an EMBL/GenBank/DDBJ whole genome shotgun (WGS) entry which is preliminary data.</text>
</comment>
<accession>A0A6A1W8A7</accession>
<sequence>MKTRTKFDVVNLSFSEWFVWAVYKWLMYYGTPIFVLKVIWGKAAIVPAIISSCQILSSNLFSCDPSLSGQLDSMESVPDLQKAMIIKFIDGYPFVRLLNLSGTTKAGTHDLESCLKEETCLPLGGYRDSTAQVSVASPNEDELIAMANALSGANVFPPIERENNSTVTVPKAEISNMAFAGKGYQNSCCTPWGTWSVLML</sequence>
<gene>
    <name evidence="1" type="ORF">CJ030_MR2G027143</name>
</gene>
<dbReference type="EMBL" id="RXIC02000020">
    <property type="protein sequence ID" value="KAB1221504.1"/>
    <property type="molecule type" value="Genomic_DNA"/>
</dbReference>
<proteinExistence type="predicted"/>